<comment type="caution">
    <text evidence="9">The sequence shown here is derived from an EMBL/GenBank/DDBJ whole genome shotgun (WGS) entry which is preliminary data.</text>
</comment>
<sequence length="156" mass="16642">MIEKIGNFDGNNKKIGIVVAKFNDLVTKKLLDGAIQTLVQNGVSDDNIAVYWVPGAFEIPRITRKLSETGDLDGIIALGAVVRGETSHYDYVCAQVSNGIAEVTLDGNIPVMFGILTTDNMDQALNRAGGKAGNKGSECASGVLEMINLEETIQNN</sequence>
<reference evidence="9 10" key="1">
    <citation type="journal article" date="2015" name="Genome Announc.">
        <title>Expanding the biotechnology potential of lactobacilli through comparative genomics of 213 strains and associated genera.</title>
        <authorList>
            <person name="Sun Z."/>
            <person name="Harris H.M."/>
            <person name="McCann A."/>
            <person name="Guo C."/>
            <person name="Argimon S."/>
            <person name="Zhang W."/>
            <person name="Yang X."/>
            <person name="Jeffery I.B."/>
            <person name="Cooney J.C."/>
            <person name="Kagawa T.F."/>
            <person name="Liu W."/>
            <person name="Song Y."/>
            <person name="Salvetti E."/>
            <person name="Wrobel A."/>
            <person name="Rasinkangas P."/>
            <person name="Parkhill J."/>
            <person name="Rea M.C."/>
            <person name="O'Sullivan O."/>
            <person name="Ritari J."/>
            <person name="Douillard F.P."/>
            <person name="Paul Ross R."/>
            <person name="Yang R."/>
            <person name="Briner A.E."/>
            <person name="Felis G.E."/>
            <person name="de Vos W.M."/>
            <person name="Barrangou R."/>
            <person name="Klaenhammer T.R."/>
            <person name="Caufield P.W."/>
            <person name="Cui Y."/>
            <person name="Zhang H."/>
            <person name="O'Toole P.W."/>
        </authorList>
    </citation>
    <scope>NUCLEOTIDE SEQUENCE [LARGE SCALE GENOMIC DNA]</scope>
    <source>
        <strain evidence="9 10">DSM 18001</strain>
    </source>
</reference>
<feature type="binding site" evidence="8">
    <location>
        <begin position="85"/>
        <end position="86"/>
    </location>
    <ligand>
        <name>(2S)-2-hydroxy-3-oxobutyl phosphate</name>
        <dbReference type="ChEBI" id="CHEBI:58830"/>
    </ligand>
</feature>
<evidence type="ECO:0000256" key="8">
    <source>
        <dbReference type="HAMAP-Rule" id="MF_00178"/>
    </source>
</evidence>
<comment type="catalytic activity">
    <reaction evidence="6 8">
        <text>(2S)-2-hydroxy-3-oxobutyl phosphate + 5-amino-6-(D-ribitylamino)uracil = 6,7-dimethyl-8-(1-D-ribityl)lumazine + phosphate + 2 H2O + H(+)</text>
        <dbReference type="Rhea" id="RHEA:26152"/>
        <dbReference type="ChEBI" id="CHEBI:15377"/>
        <dbReference type="ChEBI" id="CHEBI:15378"/>
        <dbReference type="ChEBI" id="CHEBI:15934"/>
        <dbReference type="ChEBI" id="CHEBI:43474"/>
        <dbReference type="ChEBI" id="CHEBI:58201"/>
        <dbReference type="ChEBI" id="CHEBI:58830"/>
        <dbReference type="EC" id="2.5.1.78"/>
    </reaction>
</comment>
<dbReference type="GO" id="GO:0009349">
    <property type="term" value="C:riboflavin synthase complex"/>
    <property type="evidence" value="ECO:0007669"/>
    <property type="project" value="UniProtKB-UniRule"/>
</dbReference>
<feature type="binding site" evidence="8">
    <location>
        <position position="113"/>
    </location>
    <ligand>
        <name>5-amino-6-(D-ribitylamino)uracil</name>
        <dbReference type="ChEBI" id="CHEBI:15934"/>
    </ligand>
</feature>
<feature type="binding site" evidence="8">
    <location>
        <position position="22"/>
    </location>
    <ligand>
        <name>5-amino-6-(D-ribitylamino)uracil</name>
        <dbReference type="ChEBI" id="CHEBI:15934"/>
    </ligand>
</feature>
<feature type="binding site" evidence="8">
    <location>
        <begin position="80"/>
        <end position="82"/>
    </location>
    <ligand>
        <name>5-amino-6-(D-ribitylamino)uracil</name>
        <dbReference type="ChEBI" id="CHEBI:15934"/>
    </ligand>
</feature>
<feature type="binding site" evidence="8">
    <location>
        <begin position="56"/>
        <end position="58"/>
    </location>
    <ligand>
        <name>5-amino-6-(D-ribitylamino)uracil</name>
        <dbReference type="ChEBI" id="CHEBI:15934"/>
    </ligand>
</feature>
<dbReference type="PATRIC" id="fig|331679.3.peg.826"/>
<dbReference type="RefSeq" id="WP_057801562.1">
    <property type="nucleotide sequence ID" value="NZ_JQBX01000002.1"/>
</dbReference>
<dbReference type="AlphaFoldDB" id="A0A0R2L511"/>
<feature type="binding site" evidence="8">
    <location>
        <position position="127"/>
    </location>
    <ligand>
        <name>(2S)-2-hydroxy-3-oxobutyl phosphate</name>
        <dbReference type="ChEBI" id="CHEBI:58830"/>
    </ligand>
</feature>
<evidence type="ECO:0000256" key="3">
    <source>
        <dbReference type="ARBA" id="ARBA00012664"/>
    </source>
</evidence>
<evidence type="ECO:0000256" key="1">
    <source>
        <dbReference type="ARBA" id="ARBA00004917"/>
    </source>
</evidence>
<dbReference type="EC" id="2.5.1.78" evidence="3 8"/>
<dbReference type="PANTHER" id="PTHR21058:SF0">
    <property type="entry name" value="6,7-DIMETHYL-8-RIBITYLLUMAZINE SYNTHASE"/>
    <property type="match status" value="1"/>
</dbReference>
<evidence type="ECO:0000256" key="7">
    <source>
        <dbReference type="ARBA" id="ARBA00072606"/>
    </source>
</evidence>
<dbReference type="GO" id="GO:0005829">
    <property type="term" value="C:cytosol"/>
    <property type="evidence" value="ECO:0007669"/>
    <property type="project" value="TreeGrafter"/>
</dbReference>
<keyword evidence="4 8" id="KW-0686">Riboflavin biosynthesis</keyword>
<evidence type="ECO:0000256" key="5">
    <source>
        <dbReference type="ARBA" id="ARBA00022679"/>
    </source>
</evidence>
<dbReference type="FunFam" id="3.40.50.960:FF:000001">
    <property type="entry name" value="6,7-dimethyl-8-ribityllumazine synthase"/>
    <property type="match status" value="1"/>
</dbReference>
<dbReference type="GO" id="GO:0000906">
    <property type="term" value="F:6,7-dimethyl-8-ribityllumazine synthase activity"/>
    <property type="evidence" value="ECO:0007669"/>
    <property type="project" value="UniProtKB-UniRule"/>
</dbReference>
<dbReference type="EMBL" id="JQBX01000002">
    <property type="protein sequence ID" value="KRN95029.1"/>
    <property type="molecule type" value="Genomic_DNA"/>
</dbReference>
<dbReference type="InterPro" id="IPR036467">
    <property type="entry name" value="LS/RS_sf"/>
</dbReference>
<feature type="active site" description="Proton donor" evidence="8">
    <location>
        <position position="88"/>
    </location>
</feature>
<evidence type="ECO:0000256" key="6">
    <source>
        <dbReference type="ARBA" id="ARBA00048785"/>
    </source>
</evidence>
<dbReference type="Pfam" id="PF00885">
    <property type="entry name" value="DMRL_synthase"/>
    <property type="match status" value="1"/>
</dbReference>
<evidence type="ECO:0000256" key="2">
    <source>
        <dbReference type="ARBA" id="ARBA00007424"/>
    </source>
</evidence>
<evidence type="ECO:0000313" key="9">
    <source>
        <dbReference type="EMBL" id="KRN95029.1"/>
    </source>
</evidence>
<dbReference type="STRING" id="331679.IV81_GL000821"/>
<comment type="similarity">
    <text evidence="2 8">Belongs to the DMRL synthase family.</text>
</comment>
<dbReference type="NCBIfam" id="TIGR00114">
    <property type="entry name" value="lumazine-synth"/>
    <property type="match status" value="1"/>
</dbReference>
<evidence type="ECO:0000256" key="4">
    <source>
        <dbReference type="ARBA" id="ARBA00022619"/>
    </source>
</evidence>
<proteinExistence type="inferred from homology"/>
<comment type="pathway">
    <text evidence="1 8">Cofactor biosynthesis; riboflavin biosynthesis; riboflavin from 2-hydroxy-3-oxobutyl phosphate and 5-amino-6-(D-ribitylamino)uracil: step 1/2.</text>
</comment>
<keyword evidence="10" id="KW-1185">Reference proteome</keyword>
<accession>A0A0R2L511</accession>
<gene>
    <name evidence="8" type="primary">ribH</name>
    <name evidence="9" type="ORF">IV81_GL000821</name>
</gene>
<dbReference type="SUPFAM" id="SSF52121">
    <property type="entry name" value="Lumazine synthase"/>
    <property type="match status" value="1"/>
</dbReference>
<protein>
    <recommendedName>
        <fullName evidence="7 8">6,7-dimethyl-8-ribityllumazine synthase</fullName>
        <shortName evidence="8">DMRL synthase</shortName>
        <shortName evidence="8">LS</shortName>
        <shortName evidence="8">Lumazine synthase</shortName>
        <ecNumber evidence="3 8">2.5.1.78</ecNumber>
    </recommendedName>
</protein>
<dbReference type="Proteomes" id="UP000051859">
    <property type="component" value="Unassembled WGS sequence"/>
</dbReference>
<evidence type="ECO:0000313" key="10">
    <source>
        <dbReference type="Proteomes" id="UP000051859"/>
    </source>
</evidence>
<dbReference type="Gene3D" id="3.40.50.960">
    <property type="entry name" value="Lumazine/riboflavin synthase"/>
    <property type="match status" value="1"/>
</dbReference>
<dbReference type="HAMAP" id="MF_00178">
    <property type="entry name" value="Lumazine_synth"/>
    <property type="match status" value="1"/>
</dbReference>
<dbReference type="InterPro" id="IPR002180">
    <property type="entry name" value="LS/RS"/>
</dbReference>
<organism evidence="9 10">
    <name type="scientific">Pediococcus stilesii</name>
    <dbReference type="NCBI Taxonomy" id="331679"/>
    <lineage>
        <taxon>Bacteria</taxon>
        <taxon>Bacillati</taxon>
        <taxon>Bacillota</taxon>
        <taxon>Bacilli</taxon>
        <taxon>Lactobacillales</taxon>
        <taxon>Lactobacillaceae</taxon>
        <taxon>Pediococcus</taxon>
    </lineage>
</organism>
<dbReference type="PANTHER" id="PTHR21058">
    <property type="entry name" value="6,7-DIMETHYL-8-RIBITYLLUMAZINE SYNTHASE DMRL SYNTHASE LUMAZINE SYNTHASE"/>
    <property type="match status" value="1"/>
</dbReference>
<name>A0A0R2L511_9LACO</name>
<comment type="function">
    <text evidence="8">Catalyzes the formation of 6,7-dimethyl-8-ribityllumazine by condensation of 5-amino-6-(D-ribitylamino)uracil with 3,4-dihydroxy-2-butanone 4-phosphate. This is the penultimate step in the biosynthesis of riboflavin.</text>
</comment>
<keyword evidence="5 8" id="KW-0808">Transferase</keyword>
<dbReference type="CDD" id="cd09209">
    <property type="entry name" value="Lumazine_synthase-I"/>
    <property type="match status" value="1"/>
</dbReference>
<dbReference type="UniPathway" id="UPA00275">
    <property type="reaction ID" value="UER00404"/>
</dbReference>
<dbReference type="GO" id="GO:0009231">
    <property type="term" value="P:riboflavin biosynthetic process"/>
    <property type="evidence" value="ECO:0007669"/>
    <property type="project" value="UniProtKB-UniRule"/>
</dbReference>
<dbReference type="InterPro" id="IPR034964">
    <property type="entry name" value="LS"/>
</dbReference>